<name>A0A7C9CBJ2_OPUST</name>
<feature type="compositionally biased region" description="Basic and acidic residues" evidence="1">
    <location>
        <begin position="95"/>
        <end position="107"/>
    </location>
</feature>
<feature type="compositionally biased region" description="Basic residues" evidence="1">
    <location>
        <begin position="110"/>
        <end position="120"/>
    </location>
</feature>
<organism evidence="2">
    <name type="scientific">Opuntia streptacantha</name>
    <name type="common">Prickly pear cactus</name>
    <name type="synonym">Opuntia cardona</name>
    <dbReference type="NCBI Taxonomy" id="393608"/>
    <lineage>
        <taxon>Eukaryota</taxon>
        <taxon>Viridiplantae</taxon>
        <taxon>Streptophyta</taxon>
        <taxon>Embryophyta</taxon>
        <taxon>Tracheophyta</taxon>
        <taxon>Spermatophyta</taxon>
        <taxon>Magnoliopsida</taxon>
        <taxon>eudicotyledons</taxon>
        <taxon>Gunneridae</taxon>
        <taxon>Pentapetalae</taxon>
        <taxon>Caryophyllales</taxon>
        <taxon>Cactineae</taxon>
        <taxon>Cactaceae</taxon>
        <taxon>Opuntioideae</taxon>
        <taxon>Opuntia</taxon>
    </lineage>
</organism>
<protein>
    <submittedName>
        <fullName evidence="2">Uncharacterized protein</fullName>
    </submittedName>
</protein>
<evidence type="ECO:0000313" key="2">
    <source>
        <dbReference type="EMBL" id="MBA4614840.1"/>
    </source>
</evidence>
<feature type="region of interest" description="Disordered" evidence="1">
    <location>
        <begin position="1"/>
        <end position="120"/>
    </location>
</feature>
<reference evidence="2" key="2">
    <citation type="submission" date="2020-07" db="EMBL/GenBank/DDBJ databases">
        <authorList>
            <person name="Vera ALvarez R."/>
            <person name="Arias-Moreno D.M."/>
            <person name="Jimenez-Jacinto V."/>
            <person name="Jimenez-Bremont J.F."/>
            <person name="Swaminathan K."/>
            <person name="Moose S.P."/>
            <person name="Guerrero-Gonzalez M.L."/>
            <person name="Marino-Ramirez L."/>
            <person name="Landsman D."/>
            <person name="Rodriguez-Kessler M."/>
            <person name="Delgado-Sanchez P."/>
        </authorList>
    </citation>
    <scope>NUCLEOTIDE SEQUENCE</scope>
    <source>
        <tissue evidence="2">Cladode</tissue>
    </source>
</reference>
<proteinExistence type="predicted"/>
<sequence length="120" mass="12455">MKLNSKKSSTKREKKTDLGMELQLPGLRRGGLKRGDGVVGVHIEDSDEAIEGGGGGDDAGGMGGHGDHAEAVAGVGPFQHHVVSSGAASAPEAHGLVERAGQKERVGTRLSRRNPCRRPN</sequence>
<feature type="compositionally biased region" description="Gly residues" evidence="1">
    <location>
        <begin position="51"/>
        <end position="64"/>
    </location>
</feature>
<evidence type="ECO:0000256" key="1">
    <source>
        <dbReference type="SAM" id="MobiDB-lite"/>
    </source>
</evidence>
<dbReference type="EMBL" id="GISG01004585">
    <property type="protein sequence ID" value="MBA4614840.1"/>
    <property type="molecule type" value="Transcribed_RNA"/>
</dbReference>
<dbReference type="AlphaFoldDB" id="A0A7C9CBJ2"/>
<reference evidence="2" key="1">
    <citation type="journal article" date="2013" name="J. Plant Res.">
        <title>Effect of fungi and light on seed germination of three Opuntia species from semiarid lands of central Mexico.</title>
        <authorList>
            <person name="Delgado-Sanchez P."/>
            <person name="Jimenez-Bremont J.F."/>
            <person name="Guerrero-Gonzalez Mde L."/>
            <person name="Flores J."/>
        </authorList>
    </citation>
    <scope>NUCLEOTIDE SEQUENCE</scope>
    <source>
        <tissue evidence="2">Cladode</tissue>
    </source>
</reference>
<accession>A0A7C9CBJ2</accession>